<dbReference type="AlphaFoldDB" id="A0A6L3V7V4"/>
<dbReference type="Gene3D" id="3.60.20.10">
    <property type="entry name" value="Glutamine Phosphoribosylpyrophosphate, subunit 1, domain 1"/>
    <property type="match status" value="1"/>
</dbReference>
<gene>
    <name evidence="2" type="ORF">F7731_10655</name>
</gene>
<dbReference type="OrthoDB" id="9790012at2"/>
<dbReference type="InterPro" id="IPR014927">
    <property type="entry name" value="PG-bd_2"/>
</dbReference>
<dbReference type="RefSeq" id="WP_151534757.1">
    <property type="nucleotide sequence ID" value="NZ_WBOS01000003.1"/>
</dbReference>
<reference evidence="2 3" key="1">
    <citation type="journal article" date="2016" name="Antonie Van Leeuwenhoek">
        <title>Bacillus depressus sp. nov., isolated from soil of a sunflower field.</title>
        <authorList>
            <person name="Wei X."/>
            <person name="Xin D."/>
            <person name="Xin Y."/>
            <person name="Zhang H."/>
            <person name="Wang T."/>
            <person name="Zhang J."/>
        </authorList>
    </citation>
    <scope>NUCLEOTIDE SEQUENCE [LARGE SCALE GENOMIC DNA]</scope>
    <source>
        <strain evidence="2 3">BZ1</strain>
    </source>
</reference>
<dbReference type="PANTHER" id="PTHR39328">
    <property type="entry name" value="BLL2871 PROTEIN"/>
    <property type="match status" value="1"/>
</dbReference>
<dbReference type="Pfam" id="PF06267">
    <property type="entry name" value="DUF1028"/>
    <property type="match status" value="1"/>
</dbReference>
<name>A0A6L3V7V4_9BACI</name>
<evidence type="ECO:0000259" key="1">
    <source>
        <dbReference type="Pfam" id="PF08823"/>
    </source>
</evidence>
<proteinExistence type="predicted"/>
<dbReference type="PANTHER" id="PTHR39328:SF1">
    <property type="entry name" value="BLL2871 PROTEIN"/>
    <property type="match status" value="1"/>
</dbReference>
<dbReference type="Proteomes" id="UP000481030">
    <property type="component" value="Unassembled WGS sequence"/>
</dbReference>
<dbReference type="EMBL" id="WBOS01000003">
    <property type="protein sequence ID" value="KAB2336800.1"/>
    <property type="molecule type" value="Genomic_DNA"/>
</dbReference>
<dbReference type="Pfam" id="PF08823">
    <property type="entry name" value="PG_binding_2"/>
    <property type="match status" value="1"/>
</dbReference>
<feature type="domain" description="Putative peptidoglycan binding" evidence="1">
    <location>
        <begin position="206"/>
        <end position="276"/>
    </location>
</feature>
<accession>A0A6L3V7V4</accession>
<evidence type="ECO:0000313" key="2">
    <source>
        <dbReference type="EMBL" id="KAB2336800.1"/>
    </source>
</evidence>
<evidence type="ECO:0000313" key="3">
    <source>
        <dbReference type="Proteomes" id="UP000481030"/>
    </source>
</evidence>
<organism evidence="2 3">
    <name type="scientific">Cytobacillus depressus</name>
    <dbReference type="NCBI Taxonomy" id="1602942"/>
    <lineage>
        <taxon>Bacteria</taxon>
        <taxon>Bacillati</taxon>
        <taxon>Bacillota</taxon>
        <taxon>Bacilli</taxon>
        <taxon>Bacillales</taxon>
        <taxon>Bacillaceae</taxon>
        <taxon>Cytobacillus</taxon>
    </lineage>
</organism>
<protein>
    <submittedName>
        <fullName evidence="2">DUF1028 domain-containing protein</fullName>
    </submittedName>
</protein>
<keyword evidence="3" id="KW-1185">Reference proteome</keyword>
<dbReference type="InterPro" id="IPR029055">
    <property type="entry name" value="Ntn_hydrolases_N"/>
</dbReference>
<comment type="caution">
    <text evidence="2">The sequence shown here is derived from an EMBL/GenBank/DDBJ whole genome shotgun (WGS) entry which is preliminary data.</text>
</comment>
<sequence length="281" mass="30615">MTYSIVGFDPKAKEWGIAVQSKFISVGAVVPFAKAGVGAVATQSYANTSYGPQALELMAQGKSAQETMDIITEEDPQKGLRQVGIIDANGNPATFTGKGCYDWAGGITGPHFAAQGNILVDKKTVQAMADTFIRVEGTLAERLLAALDAGQSAGGDSRGQQSAALLVVKEKGGYGGFNDRYIDLRVDDHPEPIKELIRIYQLQQLYFSPAKPEKIAVIEGEVKETIAQQLIRLQYLNADYDEEQLFKALTTFIHTENFEAREQSEGKIDLDVLDYMIKQGV</sequence>
<dbReference type="InterPro" id="IPR010430">
    <property type="entry name" value="DUF1028"/>
</dbReference>
<dbReference type="SUPFAM" id="SSF56235">
    <property type="entry name" value="N-terminal nucleophile aminohydrolases (Ntn hydrolases)"/>
    <property type="match status" value="1"/>
</dbReference>